<sequence length="86" mass="9553">MNNILEATLQIKDAHNEGVTFHFLENIKEVLRDESGKVTGVKVITMELGESDESGRRSTHEVAGSEHIIPCDLVVAAIEQKYTLVF</sequence>
<dbReference type="AlphaFoldDB" id="A0A139RE00"/>
<comment type="caution">
    <text evidence="1">The sequence shown here is derived from an EMBL/GenBank/DDBJ whole genome shotgun (WGS) entry which is preliminary data.</text>
</comment>
<organism evidence="1 2">
    <name type="scientific">Streptococcus infantis</name>
    <dbReference type="NCBI Taxonomy" id="68892"/>
    <lineage>
        <taxon>Bacteria</taxon>
        <taxon>Bacillati</taxon>
        <taxon>Bacillota</taxon>
        <taxon>Bacilli</taxon>
        <taxon>Lactobacillales</taxon>
        <taxon>Streptococcaceae</taxon>
        <taxon>Streptococcus</taxon>
    </lineage>
</organism>
<evidence type="ECO:0000313" key="2">
    <source>
        <dbReference type="Proteomes" id="UP000072578"/>
    </source>
</evidence>
<dbReference type="RefSeq" id="WP_049529838.1">
    <property type="nucleotide sequence ID" value="NZ_KQ970820.1"/>
</dbReference>
<gene>
    <name evidence="1" type="ORF">SINDD18_01161</name>
</gene>
<dbReference type="SUPFAM" id="SSF51905">
    <property type="entry name" value="FAD/NAD(P)-binding domain"/>
    <property type="match status" value="1"/>
</dbReference>
<accession>A0A139RE00</accession>
<dbReference type="PATRIC" id="fig|68892.8.peg.1293"/>
<name>A0A139RE00_9STRE</name>
<keyword evidence="1" id="KW-0560">Oxidoreductase</keyword>
<dbReference type="Gene3D" id="3.50.50.60">
    <property type="entry name" value="FAD/NAD(P)-binding domain"/>
    <property type="match status" value="1"/>
</dbReference>
<dbReference type="EMBL" id="LQZF01000133">
    <property type="protein sequence ID" value="KXU12991.1"/>
    <property type="molecule type" value="Genomic_DNA"/>
</dbReference>
<dbReference type="EC" id="1.4.1.13" evidence="1"/>
<protein>
    <submittedName>
        <fullName evidence="1">Glutamate synthase (NADPH) small chain</fullName>
        <ecNumber evidence="1">1.4.1.13</ecNumber>
    </submittedName>
</protein>
<dbReference type="InterPro" id="IPR036188">
    <property type="entry name" value="FAD/NAD-bd_sf"/>
</dbReference>
<dbReference type="Proteomes" id="UP000072578">
    <property type="component" value="Unassembled WGS sequence"/>
</dbReference>
<proteinExistence type="predicted"/>
<evidence type="ECO:0000313" key="1">
    <source>
        <dbReference type="EMBL" id="KXU12991.1"/>
    </source>
</evidence>
<reference evidence="1 2" key="1">
    <citation type="submission" date="2016-01" db="EMBL/GenBank/DDBJ databases">
        <title>Highly variable Streptococcus oralis are common among viridans streptococci isolated from primates.</title>
        <authorList>
            <person name="Denapaite D."/>
            <person name="Rieger M."/>
            <person name="Koendgen S."/>
            <person name="Brueckner R."/>
            <person name="Ochigava I."/>
            <person name="Kappeler P."/>
            <person name="Maetz-Rensing K."/>
            <person name="Leendertz F."/>
            <person name="Hakenbeck R."/>
        </authorList>
    </citation>
    <scope>NUCLEOTIDE SEQUENCE [LARGE SCALE GENOMIC DNA]</scope>
    <source>
        <strain evidence="1 2">DD18</strain>
    </source>
</reference>
<dbReference type="GO" id="GO:0004355">
    <property type="term" value="F:glutamate synthase (NADPH) activity"/>
    <property type="evidence" value="ECO:0007669"/>
    <property type="project" value="UniProtKB-EC"/>
</dbReference>